<protein>
    <submittedName>
        <fullName evidence="2">Putative Cobyrinic acid ac-diamide synthase</fullName>
    </submittedName>
</protein>
<organism evidence="2 3">
    <name type="scientific">Candidatus Methanoperedens nitratireducens</name>
    <dbReference type="NCBI Taxonomy" id="1392998"/>
    <lineage>
        <taxon>Archaea</taxon>
        <taxon>Methanobacteriati</taxon>
        <taxon>Methanobacteriota</taxon>
        <taxon>Stenosarchaea group</taxon>
        <taxon>Methanomicrobia</taxon>
        <taxon>Methanosarcinales</taxon>
        <taxon>ANME-2 cluster</taxon>
        <taxon>Candidatus Methanoperedentaceae</taxon>
        <taxon>Candidatus Methanoperedens</taxon>
    </lineage>
</organism>
<feature type="domain" description="AAA" evidence="1">
    <location>
        <begin position="5"/>
        <end position="207"/>
    </location>
</feature>
<keyword evidence="3" id="KW-1185">Reference proteome</keyword>
<dbReference type="Gene3D" id="3.40.50.300">
    <property type="entry name" value="P-loop containing nucleotide triphosphate hydrolases"/>
    <property type="match status" value="1"/>
</dbReference>
<proteinExistence type="predicted"/>
<sequence>MPNIKVISFVNMKGGVAKTTLTANVGWALTHFHSKNVLMIDVDMQANLSQYFMKPQDYADLVNREGSFKDKLTVMAVYQKRNLTTPSTVRESGNKTEIPKLNLKNLKQTIYSKDGAVLDLIPSTLELVDLDPTNADNRLKIFLNEVRDKYHYLLIDCPPTMYFFTKSALIASDAYLIPVKPDHLSSFGFILLERVIKQFESDYEKKLIQLGTVFTLVEGKETNLMRDTMRNMRKLSDRYFFNQVFHHSTKVAEAAKYNKTLFEYPPAERYADEIKIITDDLIRKIKEVENNG</sequence>
<dbReference type="Pfam" id="PF13614">
    <property type="entry name" value="AAA_31"/>
    <property type="match status" value="1"/>
</dbReference>
<dbReference type="CDD" id="cd02042">
    <property type="entry name" value="ParAB_family"/>
    <property type="match status" value="1"/>
</dbReference>
<dbReference type="EMBL" id="FZMP01000236">
    <property type="protein sequence ID" value="SNQ62752.1"/>
    <property type="molecule type" value="Genomic_DNA"/>
</dbReference>
<dbReference type="InterPro" id="IPR025669">
    <property type="entry name" value="AAA_dom"/>
</dbReference>
<accession>A0A284VU01</accession>
<reference evidence="3" key="1">
    <citation type="submission" date="2017-06" db="EMBL/GenBank/DDBJ databases">
        <authorList>
            <person name="Cremers G."/>
        </authorList>
    </citation>
    <scope>NUCLEOTIDE SEQUENCE [LARGE SCALE GENOMIC DNA]</scope>
</reference>
<dbReference type="PANTHER" id="PTHR13696:SF52">
    <property type="entry name" value="PARA FAMILY PROTEIN CT_582"/>
    <property type="match status" value="1"/>
</dbReference>
<dbReference type="InterPro" id="IPR050678">
    <property type="entry name" value="DNA_Partitioning_ATPase"/>
</dbReference>
<name>A0A284VU01_9EURY</name>
<evidence type="ECO:0000313" key="3">
    <source>
        <dbReference type="Proteomes" id="UP000218615"/>
    </source>
</evidence>
<gene>
    <name evidence="2" type="ORF">MNV_860010</name>
</gene>
<dbReference type="SUPFAM" id="SSF52540">
    <property type="entry name" value="P-loop containing nucleoside triphosphate hydrolases"/>
    <property type="match status" value="1"/>
</dbReference>
<dbReference type="AlphaFoldDB" id="A0A284VU01"/>
<dbReference type="OrthoDB" id="36110at2157"/>
<evidence type="ECO:0000259" key="1">
    <source>
        <dbReference type="Pfam" id="PF13614"/>
    </source>
</evidence>
<dbReference type="PANTHER" id="PTHR13696">
    <property type="entry name" value="P-LOOP CONTAINING NUCLEOSIDE TRIPHOSPHATE HYDROLASE"/>
    <property type="match status" value="1"/>
</dbReference>
<dbReference type="InterPro" id="IPR027417">
    <property type="entry name" value="P-loop_NTPase"/>
</dbReference>
<dbReference type="RefSeq" id="WP_143311894.1">
    <property type="nucleotide sequence ID" value="NZ_FZMP01000236.1"/>
</dbReference>
<dbReference type="Proteomes" id="UP000218615">
    <property type="component" value="Unassembled WGS sequence"/>
</dbReference>
<evidence type="ECO:0000313" key="2">
    <source>
        <dbReference type="EMBL" id="SNQ62752.1"/>
    </source>
</evidence>